<sequence length="75" mass="8244">MQVFQSVENIADFRALNEGEILCGYLDGMSGSTCSLSKVSRSYWHGWRNGLVDGGFAEQDDPQLDLEAQFAALPT</sequence>
<reference evidence="1" key="2">
    <citation type="submission" date="2020-09" db="EMBL/GenBank/DDBJ databases">
        <authorList>
            <person name="Sun Q."/>
            <person name="Zhou Y."/>
        </authorList>
    </citation>
    <scope>NUCLEOTIDE SEQUENCE</scope>
    <source>
        <strain evidence="1">CGMCC 1.15493</strain>
    </source>
</reference>
<dbReference type="EMBL" id="BMJJ01000012">
    <property type="protein sequence ID" value="GGD34508.1"/>
    <property type="molecule type" value="Genomic_DNA"/>
</dbReference>
<gene>
    <name evidence="1" type="ORF">GCM10011335_41950</name>
</gene>
<evidence type="ECO:0000313" key="2">
    <source>
        <dbReference type="Proteomes" id="UP000613160"/>
    </source>
</evidence>
<keyword evidence="2" id="KW-1185">Reference proteome</keyword>
<proteinExistence type="predicted"/>
<dbReference type="RefSeq" id="WP_188854420.1">
    <property type="nucleotide sequence ID" value="NZ_BMJJ01000012.1"/>
</dbReference>
<dbReference type="Proteomes" id="UP000613160">
    <property type="component" value="Unassembled WGS sequence"/>
</dbReference>
<reference evidence="1" key="1">
    <citation type="journal article" date="2014" name="Int. J. Syst. Evol. Microbiol.">
        <title>Complete genome sequence of Corynebacterium casei LMG S-19264T (=DSM 44701T), isolated from a smear-ripened cheese.</title>
        <authorList>
            <consortium name="US DOE Joint Genome Institute (JGI-PGF)"/>
            <person name="Walter F."/>
            <person name="Albersmeier A."/>
            <person name="Kalinowski J."/>
            <person name="Ruckert C."/>
        </authorList>
    </citation>
    <scope>NUCLEOTIDE SEQUENCE</scope>
    <source>
        <strain evidence="1">CGMCC 1.15493</strain>
    </source>
</reference>
<evidence type="ECO:0000313" key="1">
    <source>
        <dbReference type="EMBL" id="GGD34508.1"/>
    </source>
</evidence>
<name>A0A917DG62_9HYPH</name>
<protein>
    <submittedName>
        <fullName evidence="1">Uncharacterized protein</fullName>
    </submittedName>
</protein>
<accession>A0A917DG62</accession>
<dbReference type="AlphaFoldDB" id="A0A917DG62"/>
<organism evidence="1 2">
    <name type="scientific">Aureimonas glaciei</name>
    <dbReference type="NCBI Taxonomy" id="1776957"/>
    <lineage>
        <taxon>Bacteria</taxon>
        <taxon>Pseudomonadati</taxon>
        <taxon>Pseudomonadota</taxon>
        <taxon>Alphaproteobacteria</taxon>
        <taxon>Hyphomicrobiales</taxon>
        <taxon>Aurantimonadaceae</taxon>
        <taxon>Aureimonas</taxon>
    </lineage>
</organism>
<comment type="caution">
    <text evidence="1">The sequence shown here is derived from an EMBL/GenBank/DDBJ whole genome shotgun (WGS) entry which is preliminary data.</text>
</comment>